<keyword evidence="3" id="KW-0378">Hydrolase</keyword>
<dbReference type="GO" id="GO:0006508">
    <property type="term" value="P:proteolysis"/>
    <property type="evidence" value="ECO:0007669"/>
    <property type="project" value="UniProtKB-KW"/>
</dbReference>
<dbReference type="InterPro" id="IPR009003">
    <property type="entry name" value="Peptidase_S1_PA"/>
</dbReference>
<sequence>MKKILGVFLICLLSGSMTLVGYKYFFENRSTVDTELSNTDANHLSNTRSGIVPSSAIDFTQAAENTVNTVVHVKNLSYVSARSNPIMELFYGYKPEPKPQIGTGSGVIITEDGYIVTNNHVIANASELEVTLSNNETYKARLIGTDKEMDIALLKIEPKNKLSYIVFGDSDNIQLGEWVIAVGNPYNLTSTVTAGIISAKARNLSKAGIQSFIQTDAAINPGNSGGALVNTRGELIGINTMISSNTGAYVGYAFAVPSNVTRKIVEDLLEYGNVQNASLGVSGFELTPQIAKELNVADIPYGFYIQELVGNSPAQQSGLRQGDIITKINNKNIKTFVDLRSIINTKRPNDKIEVEYVRDNKSLATTITLGKNEPRKIELRGLELQELDATEKEEWNINYGLKITKLINSDFDKYKDELLGSILLSINDIKVENINQVKNILNQSNQKQKIKVTLMNKNGEYLRLLI</sequence>
<dbReference type="Proteomes" id="UP000076630">
    <property type="component" value="Unassembled WGS sequence"/>
</dbReference>
<dbReference type="Gene3D" id="2.30.42.10">
    <property type="match status" value="1"/>
</dbReference>
<dbReference type="OrthoDB" id="9758917at2"/>
<dbReference type="EMBL" id="LQNU01000033">
    <property type="protein sequence ID" value="KZE83929.1"/>
    <property type="molecule type" value="Genomic_DNA"/>
</dbReference>
<feature type="domain" description="PDZ" evidence="4">
    <location>
        <begin position="283"/>
        <end position="360"/>
    </location>
</feature>
<dbReference type="PROSITE" id="PS50106">
    <property type="entry name" value="PDZ"/>
    <property type="match status" value="1"/>
</dbReference>
<evidence type="ECO:0000313" key="5">
    <source>
        <dbReference type="EMBL" id="KZE83929.1"/>
    </source>
</evidence>
<organism evidence="5 6">
    <name type="scientific">Myroides marinus</name>
    <dbReference type="NCBI Taxonomy" id="703342"/>
    <lineage>
        <taxon>Bacteria</taxon>
        <taxon>Pseudomonadati</taxon>
        <taxon>Bacteroidota</taxon>
        <taxon>Flavobacteriia</taxon>
        <taxon>Flavobacteriales</taxon>
        <taxon>Flavobacteriaceae</taxon>
        <taxon>Myroides</taxon>
    </lineage>
</organism>
<gene>
    <name evidence="5" type="ORF">AV926_03215</name>
</gene>
<dbReference type="PANTHER" id="PTHR22939">
    <property type="entry name" value="SERINE PROTEASE FAMILY S1C HTRA-RELATED"/>
    <property type="match status" value="1"/>
</dbReference>
<proteinExistence type="inferred from homology"/>
<evidence type="ECO:0000256" key="3">
    <source>
        <dbReference type="ARBA" id="ARBA00022801"/>
    </source>
</evidence>
<comment type="caution">
    <text evidence="5">The sequence shown here is derived from an EMBL/GenBank/DDBJ whole genome shotgun (WGS) entry which is preliminary data.</text>
</comment>
<evidence type="ECO:0000313" key="6">
    <source>
        <dbReference type="Proteomes" id="UP000076630"/>
    </source>
</evidence>
<evidence type="ECO:0000259" key="4">
    <source>
        <dbReference type="PROSITE" id="PS50106"/>
    </source>
</evidence>
<dbReference type="GO" id="GO:0004252">
    <property type="term" value="F:serine-type endopeptidase activity"/>
    <property type="evidence" value="ECO:0007669"/>
    <property type="project" value="InterPro"/>
</dbReference>
<evidence type="ECO:0000256" key="1">
    <source>
        <dbReference type="ARBA" id="ARBA00010541"/>
    </source>
</evidence>
<dbReference type="Pfam" id="PF13365">
    <property type="entry name" value="Trypsin_2"/>
    <property type="match status" value="1"/>
</dbReference>
<reference evidence="5 6" key="1">
    <citation type="submission" date="2016-01" db="EMBL/GenBank/DDBJ databases">
        <title>Whole genome sequencing of Myroides marinus L41.</title>
        <authorList>
            <person name="Hong K.W."/>
        </authorList>
    </citation>
    <scope>NUCLEOTIDE SEQUENCE [LARGE SCALE GENOMIC DNA]</scope>
    <source>
        <strain evidence="5 6">L41</strain>
    </source>
</reference>
<dbReference type="Pfam" id="PF13180">
    <property type="entry name" value="PDZ_2"/>
    <property type="match status" value="1"/>
</dbReference>
<dbReference type="SMART" id="SM00228">
    <property type="entry name" value="PDZ"/>
    <property type="match status" value="1"/>
</dbReference>
<dbReference type="PANTHER" id="PTHR22939:SF129">
    <property type="entry name" value="SERINE PROTEASE HTRA2, MITOCHONDRIAL"/>
    <property type="match status" value="1"/>
</dbReference>
<protein>
    <submittedName>
        <fullName evidence="5">Serine protease</fullName>
    </submittedName>
</protein>
<dbReference type="PRINTS" id="PR00834">
    <property type="entry name" value="PROTEASES2C"/>
</dbReference>
<accession>A0A165RNT6</accession>
<keyword evidence="6" id="KW-1185">Reference proteome</keyword>
<name>A0A165RNT6_9FLAO</name>
<dbReference type="SUPFAM" id="SSF50494">
    <property type="entry name" value="Trypsin-like serine proteases"/>
    <property type="match status" value="1"/>
</dbReference>
<dbReference type="AlphaFoldDB" id="A0A165RNT6"/>
<dbReference type="InterPro" id="IPR036034">
    <property type="entry name" value="PDZ_sf"/>
</dbReference>
<dbReference type="RefSeq" id="WP_038986323.1">
    <property type="nucleotide sequence ID" value="NZ_JACAJT010000001.1"/>
</dbReference>
<dbReference type="InterPro" id="IPR001478">
    <property type="entry name" value="PDZ"/>
</dbReference>
<dbReference type="InterPro" id="IPR001940">
    <property type="entry name" value="Peptidase_S1C"/>
</dbReference>
<dbReference type="SUPFAM" id="SSF50156">
    <property type="entry name" value="PDZ domain-like"/>
    <property type="match status" value="1"/>
</dbReference>
<keyword evidence="2 5" id="KW-0645">Protease</keyword>
<dbReference type="Gene3D" id="2.40.10.120">
    <property type="match status" value="1"/>
</dbReference>
<comment type="similarity">
    <text evidence="1">Belongs to the peptidase S1C family.</text>
</comment>
<evidence type="ECO:0000256" key="2">
    <source>
        <dbReference type="ARBA" id="ARBA00022670"/>
    </source>
</evidence>